<dbReference type="PANTHER" id="PTHR33375">
    <property type="entry name" value="CHROMOSOME-PARTITIONING PROTEIN PARB-RELATED"/>
    <property type="match status" value="1"/>
</dbReference>
<dbReference type="GO" id="GO:0045881">
    <property type="term" value="P:positive regulation of sporulation resulting in formation of a cellular spore"/>
    <property type="evidence" value="ECO:0007669"/>
    <property type="project" value="TreeGrafter"/>
</dbReference>
<comment type="similarity">
    <text evidence="1">Belongs to the ParB family.</text>
</comment>
<dbReference type="KEGG" id="tes:BW730_14505"/>
<dbReference type="InterPro" id="IPR050336">
    <property type="entry name" value="Chromosome_partition/occlusion"/>
</dbReference>
<evidence type="ECO:0000259" key="5">
    <source>
        <dbReference type="SMART" id="SM00470"/>
    </source>
</evidence>
<dbReference type="InterPro" id="IPR004437">
    <property type="entry name" value="ParB/RepB/Spo0J"/>
</dbReference>
<dbReference type="Pfam" id="PF02195">
    <property type="entry name" value="ParB_N"/>
    <property type="match status" value="1"/>
</dbReference>
<dbReference type="NCBIfam" id="TIGR00180">
    <property type="entry name" value="parB_part"/>
    <property type="match status" value="1"/>
</dbReference>
<organism evidence="6 7">
    <name type="scientific">Tessaracoccus aquimaris</name>
    <dbReference type="NCBI Taxonomy" id="1332264"/>
    <lineage>
        <taxon>Bacteria</taxon>
        <taxon>Bacillati</taxon>
        <taxon>Actinomycetota</taxon>
        <taxon>Actinomycetes</taxon>
        <taxon>Propionibacteriales</taxon>
        <taxon>Propionibacteriaceae</taxon>
        <taxon>Tessaracoccus</taxon>
    </lineage>
</organism>
<dbReference type="Gene3D" id="3.90.1530.30">
    <property type="match status" value="1"/>
</dbReference>
<keyword evidence="3" id="KW-0238">DNA-binding</keyword>
<dbReference type="InterPro" id="IPR041468">
    <property type="entry name" value="HTH_ParB/Spo0J"/>
</dbReference>
<dbReference type="FunFam" id="3.90.1530.30:FF:000001">
    <property type="entry name" value="Chromosome partitioning protein ParB"/>
    <property type="match status" value="1"/>
</dbReference>
<dbReference type="PANTHER" id="PTHR33375:SF1">
    <property type="entry name" value="CHROMOSOME-PARTITIONING PROTEIN PARB-RELATED"/>
    <property type="match status" value="1"/>
</dbReference>
<proteinExistence type="inferred from homology"/>
<dbReference type="OrthoDB" id="9802051at2"/>
<dbReference type="InterPro" id="IPR036086">
    <property type="entry name" value="ParB/Sulfiredoxin_sf"/>
</dbReference>
<feature type="compositionally biased region" description="Basic and acidic residues" evidence="4">
    <location>
        <begin position="243"/>
        <end position="254"/>
    </location>
</feature>
<keyword evidence="7" id="KW-1185">Reference proteome</keyword>
<dbReference type="GO" id="GO:0007059">
    <property type="term" value="P:chromosome segregation"/>
    <property type="evidence" value="ECO:0007669"/>
    <property type="project" value="UniProtKB-KW"/>
</dbReference>
<feature type="domain" description="ParB-like N-terminal" evidence="5">
    <location>
        <begin position="34"/>
        <end position="124"/>
    </location>
</feature>
<dbReference type="InterPro" id="IPR057240">
    <property type="entry name" value="ParB_dimer_C"/>
</dbReference>
<dbReference type="SMART" id="SM00470">
    <property type="entry name" value="ParB"/>
    <property type="match status" value="1"/>
</dbReference>
<dbReference type="GO" id="GO:0003677">
    <property type="term" value="F:DNA binding"/>
    <property type="evidence" value="ECO:0007669"/>
    <property type="project" value="UniProtKB-KW"/>
</dbReference>
<reference evidence="7" key="1">
    <citation type="submission" date="2017-02" db="EMBL/GenBank/DDBJ databases">
        <title>Tessaracoccus aquaemaris sp. nov., isolated from the intestine of a Korean rockfish, Sebastes schlegelii, in a marine aquaculture pond.</title>
        <authorList>
            <person name="Tak E.J."/>
            <person name="Bae J.-W."/>
        </authorList>
    </citation>
    <scope>NUCLEOTIDE SEQUENCE [LARGE SCALE GENOMIC DNA]</scope>
    <source>
        <strain evidence="7">NSG39</strain>
    </source>
</reference>
<dbReference type="STRING" id="1332264.BW730_14505"/>
<feature type="region of interest" description="Disordered" evidence="4">
    <location>
        <begin position="225"/>
        <end position="254"/>
    </location>
</feature>
<evidence type="ECO:0000256" key="3">
    <source>
        <dbReference type="ARBA" id="ARBA00023125"/>
    </source>
</evidence>
<accession>A0A1Q2CR43</accession>
<dbReference type="Proteomes" id="UP000188145">
    <property type="component" value="Chromosome"/>
</dbReference>
<dbReference type="Pfam" id="PF17762">
    <property type="entry name" value="HTH_ParB"/>
    <property type="match status" value="1"/>
</dbReference>
<evidence type="ECO:0000313" key="6">
    <source>
        <dbReference type="EMBL" id="AQP48535.1"/>
    </source>
</evidence>
<dbReference type="Pfam" id="PF23552">
    <property type="entry name" value="ParB_C"/>
    <property type="match status" value="1"/>
</dbReference>
<dbReference type="FunFam" id="1.10.10.2830:FF:000001">
    <property type="entry name" value="Chromosome partitioning protein ParB"/>
    <property type="match status" value="1"/>
</dbReference>
<sequence length="295" mass="32412">MATKQSGLGRGLGDLFARTDEDQSTPLQDGSTFAELPLEQIVPNPQQPRTIFDEDDLAELAASIGEFGVLQPVVVRKAGRNSYELIMGERRLRASKLAGRATIPAIVRGTEDTALLRDALLENLHRADLNAIEEAQAYDQLLRDFGCTKEDLANKIHRSRPQVSNTLRLLNLPERVQMKVAAGVLSAGHARALLGLPDAESQERLAERIIAEGISVRSTEEIVALGRGRTEPRSSVSRGPRLPNERERDLSTHLSDHFDTRVKVNIGRNKGKITIEFASGDDLERIMAILDGTTI</sequence>
<dbReference type="SUPFAM" id="SSF109709">
    <property type="entry name" value="KorB DNA-binding domain-like"/>
    <property type="match status" value="1"/>
</dbReference>
<dbReference type="EMBL" id="CP019606">
    <property type="protein sequence ID" value="AQP48535.1"/>
    <property type="molecule type" value="Genomic_DNA"/>
</dbReference>
<dbReference type="Gene3D" id="1.10.10.2830">
    <property type="match status" value="1"/>
</dbReference>
<dbReference type="SUPFAM" id="SSF110849">
    <property type="entry name" value="ParB/Sulfiredoxin"/>
    <property type="match status" value="1"/>
</dbReference>
<dbReference type="RefSeq" id="WP_077686874.1">
    <property type="nucleotide sequence ID" value="NZ_CP019606.1"/>
</dbReference>
<dbReference type="CDD" id="cd16393">
    <property type="entry name" value="SPO0J_N"/>
    <property type="match status" value="1"/>
</dbReference>
<evidence type="ECO:0000256" key="2">
    <source>
        <dbReference type="ARBA" id="ARBA00022829"/>
    </source>
</evidence>
<evidence type="ECO:0000256" key="1">
    <source>
        <dbReference type="ARBA" id="ARBA00006295"/>
    </source>
</evidence>
<name>A0A1Q2CR43_9ACTN</name>
<dbReference type="GO" id="GO:0005694">
    <property type="term" value="C:chromosome"/>
    <property type="evidence" value="ECO:0007669"/>
    <property type="project" value="TreeGrafter"/>
</dbReference>
<evidence type="ECO:0000313" key="7">
    <source>
        <dbReference type="Proteomes" id="UP000188145"/>
    </source>
</evidence>
<protein>
    <submittedName>
        <fullName evidence="6">Chromosome partitioning protein ParB</fullName>
    </submittedName>
</protein>
<gene>
    <name evidence="6" type="ORF">BW730_14505</name>
</gene>
<evidence type="ECO:0000256" key="4">
    <source>
        <dbReference type="SAM" id="MobiDB-lite"/>
    </source>
</evidence>
<keyword evidence="2" id="KW-0159">Chromosome partition</keyword>
<dbReference type="AlphaFoldDB" id="A0A1Q2CR43"/>
<dbReference type="InterPro" id="IPR003115">
    <property type="entry name" value="ParB_N"/>
</dbReference>